<organism evidence="2 3">
    <name type="scientific">Halobium palmae</name>
    <dbReference type="NCBI Taxonomy" id="1776492"/>
    <lineage>
        <taxon>Archaea</taxon>
        <taxon>Methanobacteriati</taxon>
        <taxon>Methanobacteriota</taxon>
        <taxon>Stenosarchaea group</taxon>
        <taxon>Halobacteria</taxon>
        <taxon>Halobacteriales</taxon>
        <taxon>Haloferacaceae</taxon>
        <taxon>Halobium</taxon>
    </lineage>
</organism>
<accession>A0ABD5S6J0</accession>
<dbReference type="Gene3D" id="3.90.1150.10">
    <property type="entry name" value="Aspartate Aminotransferase, domain 1"/>
    <property type="match status" value="1"/>
</dbReference>
<dbReference type="Pfam" id="PF00155">
    <property type="entry name" value="Aminotran_1_2"/>
    <property type="match status" value="1"/>
</dbReference>
<evidence type="ECO:0000313" key="3">
    <source>
        <dbReference type="Proteomes" id="UP001596328"/>
    </source>
</evidence>
<dbReference type="GO" id="GO:0008483">
    <property type="term" value="F:transaminase activity"/>
    <property type="evidence" value="ECO:0007669"/>
    <property type="project" value="UniProtKB-KW"/>
</dbReference>
<feature type="non-terminal residue" evidence="2">
    <location>
        <position position="1"/>
    </location>
</feature>
<dbReference type="InterPro" id="IPR004839">
    <property type="entry name" value="Aminotransferase_I/II_large"/>
</dbReference>
<reference evidence="2 3" key="1">
    <citation type="journal article" date="2019" name="Int. J. Syst. Evol. Microbiol.">
        <title>The Global Catalogue of Microorganisms (GCM) 10K type strain sequencing project: providing services to taxonomists for standard genome sequencing and annotation.</title>
        <authorList>
            <consortium name="The Broad Institute Genomics Platform"/>
            <consortium name="The Broad Institute Genome Sequencing Center for Infectious Disease"/>
            <person name="Wu L."/>
            <person name="Ma J."/>
        </authorList>
    </citation>
    <scope>NUCLEOTIDE SEQUENCE [LARGE SCALE GENOMIC DNA]</scope>
    <source>
        <strain evidence="2 3">NBRC 111368</strain>
    </source>
</reference>
<protein>
    <submittedName>
        <fullName evidence="2">Aminotransferase class I/II-fold pyridoxal phosphate-dependent enzyme</fullName>
    </submittedName>
</protein>
<name>A0ABD5S6J0_9EURY</name>
<dbReference type="InterPro" id="IPR015424">
    <property type="entry name" value="PyrdxlP-dep_Trfase"/>
</dbReference>
<evidence type="ECO:0000313" key="2">
    <source>
        <dbReference type="EMBL" id="MFC6726622.1"/>
    </source>
</evidence>
<dbReference type="Proteomes" id="UP001596328">
    <property type="component" value="Unassembled WGS sequence"/>
</dbReference>
<proteinExistence type="predicted"/>
<keyword evidence="3" id="KW-1185">Reference proteome</keyword>
<comment type="caution">
    <text evidence="2">The sequence shown here is derived from an EMBL/GenBank/DDBJ whole genome shotgun (WGS) entry which is preliminary data.</text>
</comment>
<dbReference type="EMBL" id="JBHSWU010001264">
    <property type="protein sequence ID" value="MFC6726622.1"/>
    <property type="molecule type" value="Genomic_DNA"/>
</dbReference>
<evidence type="ECO:0000259" key="1">
    <source>
        <dbReference type="Pfam" id="PF00155"/>
    </source>
</evidence>
<keyword evidence="2" id="KW-0032">Aminotransferase</keyword>
<dbReference type="PANTHER" id="PTHR43510">
    <property type="entry name" value="AMINOTRANSFERASE FUNCTION, HYPOTHETICAL (EUROFUNG)"/>
    <property type="match status" value="1"/>
</dbReference>
<dbReference type="InterPro" id="IPR015422">
    <property type="entry name" value="PyrdxlP-dep_Trfase_small"/>
</dbReference>
<keyword evidence="2" id="KW-0808">Transferase</keyword>
<gene>
    <name evidence="2" type="ORF">ACFQE1_20080</name>
</gene>
<feature type="domain" description="Aminotransferase class I/classII large" evidence="1">
    <location>
        <begin position="9"/>
        <end position="98"/>
    </location>
</feature>
<dbReference type="PANTHER" id="PTHR43510:SF1">
    <property type="entry name" value="AMINOTRANSFERASE FUNCTION, HYPOTHETICAL (EUROFUNG)"/>
    <property type="match status" value="1"/>
</dbReference>
<sequence>LGEREDEILAANRDHARANGERVAAFVERHDLEWYEPTGVNAFPTVPDGFESGEAFCRSLFEAESVVLAPGEAFGHPDRFRIGFGLHADELEEGLERITRHVESVRSA</sequence>
<dbReference type="AlphaFoldDB" id="A0ABD5S6J0"/>
<dbReference type="SUPFAM" id="SSF53383">
    <property type="entry name" value="PLP-dependent transferases"/>
    <property type="match status" value="1"/>
</dbReference>